<evidence type="ECO:0000313" key="2">
    <source>
        <dbReference type="Proteomes" id="UP000254707"/>
    </source>
</evidence>
<accession>A0A380HPA8</accession>
<evidence type="ECO:0000313" key="1">
    <source>
        <dbReference type="EMBL" id="SUM84903.1"/>
    </source>
</evidence>
<dbReference type="AlphaFoldDB" id="A0A380HPA8"/>
<dbReference type="Proteomes" id="UP000254707">
    <property type="component" value="Unassembled WGS sequence"/>
</dbReference>
<sequence>MKVGSYKIDELYLIMIGGFLVTPIFVPFMLISVVIMVIIGLEKEED</sequence>
<reference evidence="1 2" key="1">
    <citation type="submission" date="2018-06" db="EMBL/GenBank/DDBJ databases">
        <authorList>
            <consortium name="Pathogen Informatics"/>
            <person name="Doyle S."/>
        </authorList>
    </citation>
    <scope>NUCLEOTIDE SEQUENCE [LARGE SCALE GENOMIC DNA]</scope>
    <source>
        <strain evidence="1 2">NCTC7688</strain>
    </source>
</reference>
<name>A0A380HPA8_STASA</name>
<gene>
    <name evidence="1" type="ORF">NCTC7688_02746</name>
</gene>
<protein>
    <submittedName>
        <fullName evidence="1">Uncharacterized protein</fullName>
    </submittedName>
</protein>
<organism evidence="1 2">
    <name type="scientific">Staphylococcus saprophyticus</name>
    <dbReference type="NCBI Taxonomy" id="29385"/>
    <lineage>
        <taxon>Bacteria</taxon>
        <taxon>Bacillati</taxon>
        <taxon>Bacillota</taxon>
        <taxon>Bacilli</taxon>
        <taxon>Bacillales</taxon>
        <taxon>Staphylococcaceae</taxon>
        <taxon>Staphylococcus</taxon>
    </lineage>
</organism>
<proteinExistence type="predicted"/>
<dbReference type="EMBL" id="UHED01000001">
    <property type="protein sequence ID" value="SUM84903.1"/>
    <property type="molecule type" value="Genomic_DNA"/>
</dbReference>
<dbReference type="RefSeq" id="WP_164971920.1">
    <property type="nucleotide sequence ID" value="NZ_CAXOKG010000006.1"/>
</dbReference>